<dbReference type="HOGENOM" id="CLU_2202595_0_0_10"/>
<dbReference type="PANTHER" id="PTHR43099:SF5">
    <property type="entry name" value="HLYC_CORC FAMILY TRANSPORTER"/>
    <property type="match status" value="1"/>
</dbReference>
<keyword evidence="1" id="KW-0472">Membrane</keyword>
<organism evidence="3 4">
    <name type="scientific">Parabacteroides johnsonii DSM 18315</name>
    <dbReference type="NCBI Taxonomy" id="537006"/>
    <lineage>
        <taxon>Bacteria</taxon>
        <taxon>Pseudomonadati</taxon>
        <taxon>Bacteroidota</taxon>
        <taxon>Bacteroidia</taxon>
        <taxon>Bacteroidales</taxon>
        <taxon>Tannerellaceae</taxon>
        <taxon>Parabacteroides</taxon>
    </lineage>
</organism>
<feature type="non-terminal residue" evidence="3">
    <location>
        <position position="108"/>
    </location>
</feature>
<evidence type="ECO:0000256" key="1">
    <source>
        <dbReference type="PROSITE-ProRule" id="PRU01193"/>
    </source>
</evidence>
<dbReference type="Proteomes" id="UP000005510">
    <property type="component" value="Unassembled WGS sequence"/>
</dbReference>
<evidence type="ECO:0000259" key="2">
    <source>
        <dbReference type="PROSITE" id="PS51846"/>
    </source>
</evidence>
<accession>B7BHF1</accession>
<dbReference type="EMBL" id="ABYH01000475">
    <property type="protein sequence ID" value="EEC94142.1"/>
    <property type="molecule type" value="Genomic_DNA"/>
</dbReference>
<gene>
    <name evidence="3" type="ORF">PRABACTJOHN_04501</name>
</gene>
<dbReference type="InterPro" id="IPR051676">
    <property type="entry name" value="UPF0053_domain"/>
</dbReference>
<dbReference type="RefSeq" id="WP_008153550.1">
    <property type="nucleotide sequence ID" value="NZ_DS996493.1"/>
</dbReference>
<sequence length="108" mass="11799">MEIFIIIGLILLNGLLSMSEIALVSARKARLEVEAKRGTKSAKTALKLANEPDRFLSTIQIGITLIGILTGLYSGEAFAYDLAEHVRRIPFLEPYALVVSKTTIVVIV</sequence>
<comment type="caution">
    <text evidence="3">The sequence shown here is derived from an EMBL/GenBank/DDBJ whole genome shotgun (WGS) entry which is preliminary data.</text>
</comment>
<reference evidence="3 4" key="1">
    <citation type="submission" date="2008-10" db="EMBL/GenBank/DDBJ databases">
        <title>Draft genome sequence of Parabacteroides johnsonii (DSM 18315).</title>
        <authorList>
            <person name="Sudarsanam P."/>
            <person name="Ley R."/>
            <person name="Guruge J."/>
            <person name="Turnbaugh P.J."/>
            <person name="Mahowald M."/>
            <person name="Liep D."/>
            <person name="Gordon J."/>
        </authorList>
    </citation>
    <scope>NUCLEOTIDE SEQUENCE [LARGE SCALE GENOMIC DNA]</scope>
    <source>
        <strain evidence="3 4">DSM 18315</strain>
    </source>
</reference>
<evidence type="ECO:0000313" key="4">
    <source>
        <dbReference type="Proteomes" id="UP000005510"/>
    </source>
</evidence>
<reference evidence="3 4" key="2">
    <citation type="submission" date="2008-10" db="EMBL/GenBank/DDBJ databases">
        <authorList>
            <person name="Fulton L."/>
            <person name="Clifton S."/>
            <person name="Fulton B."/>
            <person name="Xu J."/>
            <person name="Minx P."/>
            <person name="Pepin K.H."/>
            <person name="Johnson M."/>
            <person name="Bhonagiri V."/>
            <person name="Nash W.E."/>
            <person name="Mardis E.R."/>
            <person name="Wilson R.K."/>
        </authorList>
    </citation>
    <scope>NUCLEOTIDE SEQUENCE [LARGE SCALE GENOMIC DNA]</scope>
    <source>
        <strain evidence="3 4">DSM 18315</strain>
    </source>
</reference>
<evidence type="ECO:0000313" key="3">
    <source>
        <dbReference type="EMBL" id="EEC94142.1"/>
    </source>
</evidence>
<proteinExistence type="predicted"/>
<keyword evidence="1" id="KW-1133">Transmembrane helix</keyword>
<keyword evidence="1" id="KW-0812">Transmembrane</keyword>
<name>B7BHF1_9BACT</name>
<dbReference type="AlphaFoldDB" id="B7BHF1"/>
<dbReference type="PANTHER" id="PTHR43099">
    <property type="entry name" value="UPF0053 PROTEIN YRKA"/>
    <property type="match status" value="1"/>
</dbReference>
<protein>
    <recommendedName>
        <fullName evidence="2">CNNM transmembrane domain-containing protein</fullName>
    </recommendedName>
</protein>
<dbReference type="Pfam" id="PF01595">
    <property type="entry name" value="CNNM"/>
    <property type="match status" value="1"/>
</dbReference>
<dbReference type="InterPro" id="IPR002550">
    <property type="entry name" value="CNNM"/>
</dbReference>
<feature type="domain" description="CNNM transmembrane" evidence="2">
    <location>
        <begin position="1"/>
        <end position="108"/>
    </location>
</feature>
<dbReference type="GO" id="GO:0016020">
    <property type="term" value="C:membrane"/>
    <property type="evidence" value="ECO:0007669"/>
    <property type="project" value="UniProtKB-UniRule"/>
</dbReference>
<dbReference type="PROSITE" id="PS51846">
    <property type="entry name" value="CNNM"/>
    <property type="match status" value="1"/>
</dbReference>
<dbReference type="STRING" id="537006.PRABACTJOHN_04501"/>